<dbReference type="EMBL" id="NBII01000002">
    <property type="protein sequence ID" value="PAV22856.1"/>
    <property type="molecule type" value="Genomic_DNA"/>
</dbReference>
<keyword evidence="5 7" id="KW-0653">Protein transport</keyword>
<dbReference type="InterPro" id="IPR016024">
    <property type="entry name" value="ARM-type_fold"/>
</dbReference>
<gene>
    <name evidence="10" type="ORF">PNOK_0281300</name>
</gene>
<evidence type="ECO:0000313" key="10">
    <source>
        <dbReference type="EMBL" id="PAV22856.1"/>
    </source>
</evidence>
<evidence type="ECO:0000256" key="1">
    <source>
        <dbReference type="ARBA" id="ARBA00004308"/>
    </source>
</evidence>
<keyword evidence="6" id="KW-0472">Membrane</keyword>
<comment type="subcellular location">
    <subcellularLocation>
        <location evidence="1">Endomembrane system</location>
    </subcellularLocation>
    <subcellularLocation>
        <location evidence="7">Golgi apparatus</location>
    </subcellularLocation>
</comment>
<dbReference type="InterPro" id="IPR002553">
    <property type="entry name" value="Clathrin/coatomer_adapt-like_N"/>
</dbReference>
<comment type="caution">
    <text evidence="10">The sequence shown here is derived from an EMBL/GenBank/DDBJ whole genome shotgun (WGS) entry which is preliminary data.</text>
</comment>
<dbReference type="Pfam" id="PF01602">
    <property type="entry name" value="Adaptin_N"/>
    <property type="match status" value="1"/>
</dbReference>
<evidence type="ECO:0000259" key="9">
    <source>
        <dbReference type="Pfam" id="PF01602"/>
    </source>
</evidence>
<accession>A0A286UTB9</accession>
<dbReference type="InterPro" id="IPR017105">
    <property type="entry name" value="AP3_complex_dsu"/>
</dbReference>
<keyword evidence="4" id="KW-0677">Repeat</keyword>
<dbReference type="InterPro" id="IPR011989">
    <property type="entry name" value="ARM-like"/>
</dbReference>
<dbReference type="PANTHER" id="PTHR22781:SF12">
    <property type="entry name" value="AP-3 COMPLEX SUBUNIT DELTA-1"/>
    <property type="match status" value="1"/>
</dbReference>
<dbReference type="Proteomes" id="UP000217199">
    <property type="component" value="Unassembled WGS sequence"/>
</dbReference>
<dbReference type="GO" id="GO:0006896">
    <property type="term" value="P:Golgi to vacuole transport"/>
    <property type="evidence" value="ECO:0007669"/>
    <property type="project" value="TreeGrafter"/>
</dbReference>
<evidence type="ECO:0000313" key="11">
    <source>
        <dbReference type="Proteomes" id="UP000217199"/>
    </source>
</evidence>
<protein>
    <recommendedName>
        <fullName evidence="7">AP-3 complex subunit delta</fullName>
    </recommendedName>
</protein>
<keyword evidence="11" id="KW-1185">Reference proteome</keyword>
<evidence type="ECO:0000256" key="4">
    <source>
        <dbReference type="ARBA" id="ARBA00022737"/>
    </source>
</evidence>
<dbReference type="PIRSF" id="PIRSF037092">
    <property type="entry name" value="AP3_complex_delta"/>
    <property type="match status" value="1"/>
</dbReference>
<keyword evidence="3 7" id="KW-0813">Transport</keyword>
<evidence type="ECO:0000256" key="3">
    <source>
        <dbReference type="ARBA" id="ARBA00022448"/>
    </source>
</evidence>
<dbReference type="GO" id="GO:0005794">
    <property type="term" value="C:Golgi apparatus"/>
    <property type="evidence" value="ECO:0007669"/>
    <property type="project" value="UniProtKB-SubCell"/>
</dbReference>
<reference evidence="10 11" key="1">
    <citation type="journal article" date="2017" name="Mol. Ecol.">
        <title>Comparative and population genomic landscape of Phellinus noxius: A hypervariable fungus causing root rot in trees.</title>
        <authorList>
            <person name="Chung C.L."/>
            <person name="Lee T.J."/>
            <person name="Akiba M."/>
            <person name="Lee H.H."/>
            <person name="Kuo T.H."/>
            <person name="Liu D."/>
            <person name="Ke H.M."/>
            <person name="Yokoi T."/>
            <person name="Roa M.B."/>
            <person name="Lu M.J."/>
            <person name="Chang Y.Y."/>
            <person name="Ann P.J."/>
            <person name="Tsai J.N."/>
            <person name="Chen C.Y."/>
            <person name="Tzean S.S."/>
            <person name="Ota Y."/>
            <person name="Hattori T."/>
            <person name="Sahashi N."/>
            <person name="Liou R.F."/>
            <person name="Kikuchi T."/>
            <person name="Tsai I.J."/>
        </authorList>
    </citation>
    <scope>NUCLEOTIDE SEQUENCE [LARGE SCALE GENOMIC DNA]</scope>
    <source>
        <strain evidence="10 11">FFPRI411160</strain>
    </source>
</reference>
<dbReference type="GO" id="GO:0006623">
    <property type="term" value="P:protein targeting to vacuole"/>
    <property type="evidence" value="ECO:0007669"/>
    <property type="project" value="TreeGrafter"/>
</dbReference>
<proteinExistence type="inferred from homology"/>
<name>A0A286UTB9_9AGAM</name>
<dbReference type="FunCoup" id="A0A286UTB9">
    <property type="interactions" value="331"/>
</dbReference>
<dbReference type="AlphaFoldDB" id="A0A286UTB9"/>
<dbReference type="OrthoDB" id="10264595at2759"/>
<dbReference type="PANTHER" id="PTHR22781">
    <property type="entry name" value="DELTA ADAPTIN-RELATED"/>
    <property type="match status" value="1"/>
</dbReference>
<dbReference type="GO" id="GO:0030123">
    <property type="term" value="C:AP-3 adaptor complex"/>
    <property type="evidence" value="ECO:0007669"/>
    <property type="project" value="InterPro"/>
</dbReference>
<comment type="similarity">
    <text evidence="2 7">Belongs to the adaptor complexes large subunit family.</text>
</comment>
<comment type="function">
    <text evidence="7">Part of the AP-3 complex, an adaptor-related complex which is not clathrin-associated. The complex is associated with the Golgi region as well as more peripheral structures. It facilitates the budding of vesicles from the Golgi membrane.</text>
</comment>
<dbReference type="SUPFAM" id="SSF48371">
    <property type="entry name" value="ARM repeat"/>
    <property type="match status" value="1"/>
</dbReference>
<sequence length="900" mass="99775">MWERNLQDLIRGLRANKHDEARFIYSAIEEIRKEVRTEDMELKAAAVLKLAYLEMLGYDMSWASFHVVEVMSSPRFHIKSMGYLAATQSFEQETDVLMLATNLLKKDLTSSKPLDVAVALNGLSHIVTPDLGRDLSRDLIALLTHSRPAIRKRAVLALYKVFMKYPEALEYGMERMKERLEDPDNGVVCATVNVLCELARQNPQSYLPFAPPLFHLLTTSNNNWMLIKIIKLFGLLTPYEPRLVKKLQPPITELISTTPAISLLYECVHTCITGDMLRGAAGHSLAQTCVTKLAAFLEDSDQNLKYISLLALAKIVPSYPHLVAEYESRILSSIDDPDLSIRMRALDLLSAMANPNNLQSIVQQLLAHLVNPNSSDTVSSAVEALATASSTTTSRPATLPTQYSSSYRTTLATRILELCSADMYANVSDFEWYVSVLVDLAYVARAPVGSIIRNQLMDIVVRVRQVRRYAVQVCMRLLGDETFTQAERLDVNSPGNDASSAPEGSGCQDILWAAAWICGEYGSELSDTRKVLPSLLSADESKLSPNIIASYIQCISKVFGSWAIDLATNWDVDDLPELKATVSSTISGLQKFTSNEDYEVQERAANVLQLFKFIQNDLSNYKPKSKLEHLDGFADASTSAFDPIGTAEPDYPKSLYLIQPLFSVYELHPVAPEAQASVAPPEGLDLDAWIVPQAKPVIHEPVAQEQKKKKKVRKEKGKEKDSGDGTSSVKKTRKKAKTQEEIAEEEARAQAKARRLEMLRDDPYYIVDPLPSSRPDNDVESIPVVRLDDLPPLNSVGGNSARNVTSSNLPSLSRQVSKQHIVFTIDRGGEMPPETIKRVAAAPLASEQKPSPSPTPTRHSTPIPATPPSPYPEYDDADVAANTTTPELIKLIPDRKAHYR</sequence>
<feature type="region of interest" description="Disordered" evidence="8">
    <location>
        <begin position="796"/>
        <end position="887"/>
    </location>
</feature>
<feature type="region of interest" description="Disordered" evidence="8">
    <location>
        <begin position="700"/>
        <end position="749"/>
    </location>
</feature>
<feature type="compositionally biased region" description="Polar residues" evidence="8">
    <location>
        <begin position="796"/>
        <end position="818"/>
    </location>
</feature>
<dbReference type="STRING" id="2282107.A0A286UTB9"/>
<organism evidence="10 11">
    <name type="scientific">Pyrrhoderma noxium</name>
    <dbReference type="NCBI Taxonomy" id="2282107"/>
    <lineage>
        <taxon>Eukaryota</taxon>
        <taxon>Fungi</taxon>
        <taxon>Dikarya</taxon>
        <taxon>Basidiomycota</taxon>
        <taxon>Agaricomycotina</taxon>
        <taxon>Agaricomycetes</taxon>
        <taxon>Hymenochaetales</taxon>
        <taxon>Hymenochaetaceae</taxon>
        <taxon>Pyrrhoderma</taxon>
    </lineage>
</organism>
<evidence type="ECO:0000256" key="2">
    <source>
        <dbReference type="ARBA" id="ARBA00006613"/>
    </source>
</evidence>
<evidence type="ECO:0000256" key="5">
    <source>
        <dbReference type="ARBA" id="ARBA00022927"/>
    </source>
</evidence>
<comment type="subunit">
    <text evidence="7">Adaptor protein complex 3 (AP-3) is a heterotetramer.</text>
</comment>
<feature type="compositionally biased region" description="Basic and acidic residues" evidence="8">
    <location>
        <begin position="737"/>
        <end position="749"/>
    </location>
</feature>
<dbReference type="InParanoid" id="A0A286UTB9"/>
<evidence type="ECO:0000256" key="6">
    <source>
        <dbReference type="ARBA" id="ARBA00023136"/>
    </source>
</evidence>
<keyword evidence="7" id="KW-0333">Golgi apparatus</keyword>
<evidence type="ECO:0000256" key="8">
    <source>
        <dbReference type="SAM" id="MobiDB-lite"/>
    </source>
</evidence>
<dbReference type="Gene3D" id="1.25.10.10">
    <property type="entry name" value="Leucine-rich Repeat Variant"/>
    <property type="match status" value="1"/>
</dbReference>
<dbReference type="GO" id="GO:0010008">
    <property type="term" value="C:endosome membrane"/>
    <property type="evidence" value="ECO:0007669"/>
    <property type="project" value="TreeGrafter"/>
</dbReference>
<feature type="domain" description="Clathrin/coatomer adaptor adaptin-like N-terminal" evidence="9">
    <location>
        <begin position="21"/>
        <end position="612"/>
    </location>
</feature>
<evidence type="ECO:0000256" key="7">
    <source>
        <dbReference type="PIRNR" id="PIRNR037092"/>
    </source>
</evidence>